<dbReference type="Gene3D" id="2.40.10.10">
    <property type="entry name" value="Trypsin-like serine proteases"/>
    <property type="match status" value="2"/>
</dbReference>
<evidence type="ECO:0000256" key="2">
    <source>
        <dbReference type="SAM" id="SignalP"/>
    </source>
</evidence>
<protein>
    <submittedName>
        <fullName evidence="5">Peptidase S1 domain-containing protein</fullName>
    </submittedName>
</protein>
<dbReference type="Proteomes" id="UP000095287">
    <property type="component" value="Unplaced"/>
</dbReference>
<feature type="domain" description="Peptidase S1" evidence="3">
    <location>
        <begin position="372"/>
        <end position="620"/>
    </location>
</feature>
<evidence type="ECO:0000256" key="1">
    <source>
        <dbReference type="ARBA" id="ARBA00023157"/>
    </source>
</evidence>
<feature type="signal peptide" evidence="2">
    <location>
        <begin position="1"/>
        <end position="20"/>
    </location>
</feature>
<dbReference type="Pfam" id="PF00089">
    <property type="entry name" value="Trypsin"/>
    <property type="match status" value="2"/>
</dbReference>
<dbReference type="SMART" id="SM00020">
    <property type="entry name" value="Tryp_SPc"/>
    <property type="match status" value="2"/>
</dbReference>
<accession>A0A1I8AQ88</accession>
<dbReference type="GO" id="GO:0004252">
    <property type="term" value="F:serine-type endopeptidase activity"/>
    <property type="evidence" value="ECO:0007669"/>
    <property type="project" value="InterPro"/>
</dbReference>
<dbReference type="InterPro" id="IPR018114">
    <property type="entry name" value="TRYPSIN_HIS"/>
</dbReference>
<dbReference type="InterPro" id="IPR009003">
    <property type="entry name" value="Peptidase_S1_PA"/>
</dbReference>
<dbReference type="PROSITE" id="PS00134">
    <property type="entry name" value="TRYPSIN_HIS"/>
    <property type="match status" value="2"/>
</dbReference>
<keyword evidence="1" id="KW-1015">Disulfide bond</keyword>
<reference evidence="5" key="1">
    <citation type="submission" date="2016-11" db="UniProtKB">
        <authorList>
            <consortium name="WormBaseParasite"/>
        </authorList>
    </citation>
    <scope>IDENTIFICATION</scope>
</reference>
<dbReference type="PROSITE" id="PS50240">
    <property type="entry name" value="TRYPSIN_DOM"/>
    <property type="match status" value="2"/>
</dbReference>
<organism evidence="4 5">
    <name type="scientific">Steinernema glaseri</name>
    <dbReference type="NCBI Taxonomy" id="37863"/>
    <lineage>
        <taxon>Eukaryota</taxon>
        <taxon>Metazoa</taxon>
        <taxon>Ecdysozoa</taxon>
        <taxon>Nematoda</taxon>
        <taxon>Chromadorea</taxon>
        <taxon>Rhabditida</taxon>
        <taxon>Tylenchina</taxon>
        <taxon>Panagrolaimomorpha</taxon>
        <taxon>Strongyloidoidea</taxon>
        <taxon>Steinernematidae</taxon>
        <taxon>Steinernema</taxon>
    </lineage>
</organism>
<dbReference type="GO" id="GO:0006508">
    <property type="term" value="P:proteolysis"/>
    <property type="evidence" value="ECO:0007669"/>
    <property type="project" value="InterPro"/>
</dbReference>
<feature type="chain" id="PRO_5009314962" evidence="2">
    <location>
        <begin position="21"/>
        <end position="631"/>
    </location>
</feature>
<dbReference type="InterPro" id="IPR043504">
    <property type="entry name" value="Peptidase_S1_PA_chymotrypsin"/>
</dbReference>
<dbReference type="WBParaSite" id="L893_g833.t1">
    <property type="protein sequence ID" value="L893_g833.t1"/>
    <property type="gene ID" value="L893_g833"/>
</dbReference>
<dbReference type="AlphaFoldDB" id="A0A1I8AQ88"/>
<keyword evidence="4" id="KW-1185">Reference proteome</keyword>
<dbReference type="InterPro" id="IPR001254">
    <property type="entry name" value="Trypsin_dom"/>
</dbReference>
<evidence type="ECO:0000313" key="4">
    <source>
        <dbReference type="Proteomes" id="UP000095287"/>
    </source>
</evidence>
<feature type="domain" description="Peptidase S1" evidence="3">
    <location>
        <begin position="63"/>
        <end position="342"/>
    </location>
</feature>
<proteinExistence type="predicted"/>
<keyword evidence="2" id="KW-0732">Signal</keyword>
<dbReference type="PANTHER" id="PTHR24253:SF185">
    <property type="entry name" value="PEPTIDASE S1 DOMAIN-CONTAINING PROTEIN"/>
    <property type="match status" value="1"/>
</dbReference>
<sequence>MVTSALPLTVLLLLLHRVFSVEFLSIARPGEVPWLSQLTEREVGEVRQICGTESDIGNQVFKISGGRVAKPGQFPWAVALTLNGYSFCGATIISPRHIVSAAHCFFQYVKAKLPCMGISTAPELFEFEVHYGGTCTRRESGTHCQRANTKIARVRKVRYARAFHEYRCQGGGDIAVAEIDGNFSFDNFTKPICLPAMTELTNFNKSLYSVFTDVGFGTNELQKSSAYLQHIDFRPDSVTVGEDPDSDYIVVQPDTKLKGICAGDSGSGFQARRINDRRLVLQGIHSIGPPCGRGEKYQSTHIVHYLKEICEMIGLSGRVGCGDFSDPPRRGITGVALHCTPWPLTLDLEGDTGGKPKHSTDIFLSLVSIFKISGGTKAVVGQFPWAVSFAFRGMSFCGGTIISPKHVLTAAHCFFLYGNDGRLPCKQEYVKPIREQFDVEVHYGGTCTRAESHCPDRNTRLAKVRKVRLARDFHDKGCQGGFDFAIVEIEGEFQFDERASPACLPSANDSEDAYSVFTNYGYGQMPRGRRSPSLLYVDFAPSSVRRCNEKKWDNICVAPDDGVSGICKGDSGSGFQAHRIKDGRVVLLGVHSFGKPCGSGTEYSSTHLIHYLDDICNETGVCYESPNHYKH</sequence>
<dbReference type="PANTHER" id="PTHR24253">
    <property type="entry name" value="TRANSMEMBRANE PROTEASE SERINE"/>
    <property type="match status" value="1"/>
</dbReference>
<evidence type="ECO:0000259" key="3">
    <source>
        <dbReference type="PROSITE" id="PS50240"/>
    </source>
</evidence>
<evidence type="ECO:0000313" key="5">
    <source>
        <dbReference type="WBParaSite" id="L893_g833.t1"/>
    </source>
</evidence>
<name>A0A1I8AQ88_9BILA</name>
<dbReference type="SUPFAM" id="SSF50494">
    <property type="entry name" value="Trypsin-like serine proteases"/>
    <property type="match status" value="2"/>
</dbReference>